<dbReference type="AlphaFoldDB" id="A0AAD7RAX1"/>
<feature type="compositionally biased region" description="Low complexity" evidence="1">
    <location>
        <begin position="15"/>
        <end position="27"/>
    </location>
</feature>
<evidence type="ECO:0000313" key="2">
    <source>
        <dbReference type="EMBL" id="KAJ8372937.1"/>
    </source>
</evidence>
<feature type="compositionally biased region" description="Polar residues" evidence="1">
    <location>
        <begin position="1"/>
        <end position="14"/>
    </location>
</feature>
<dbReference type="InterPro" id="IPR033536">
    <property type="entry name" value="Spata22"/>
</dbReference>
<keyword evidence="3" id="KW-1185">Reference proteome</keyword>
<reference evidence="2" key="1">
    <citation type="journal article" date="2023" name="Science">
        <title>Genome structures resolve the early diversification of teleost fishes.</title>
        <authorList>
            <person name="Parey E."/>
            <person name="Louis A."/>
            <person name="Montfort J."/>
            <person name="Bouchez O."/>
            <person name="Roques C."/>
            <person name="Iampietro C."/>
            <person name="Lluch J."/>
            <person name="Castinel A."/>
            <person name="Donnadieu C."/>
            <person name="Desvignes T."/>
            <person name="Floi Bucao C."/>
            <person name="Jouanno E."/>
            <person name="Wen M."/>
            <person name="Mejri S."/>
            <person name="Dirks R."/>
            <person name="Jansen H."/>
            <person name="Henkel C."/>
            <person name="Chen W.J."/>
            <person name="Zahm M."/>
            <person name="Cabau C."/>
            <person name="Klopp C."/>
            <person name="Thompson A.W."/>
            <person name="Robinson-Rechavi M."/>
            <person name="Braasch I."/>
            <person name="Lecointre G."/>
            <person name="Bobe J."/>
            <person name="Postlethwait J.H."/>
            <person name="Berthelot C."/>
            <person name="Roest Crollius H."/>
            <person name="Guiguen Y."/>
        </authorList>
    </citation>
    <scope>NUCLEOTIDE SEQUENCE</scope>
    <source>
        <strain evidence="2">NC1722</strain>
    </source>
</reference>
<gene>
    <name evidence="2" type="ORF">AAFF_G00272610</name>
</gene>
<proteinExistence type="predicted"/>
<dbReference type="GO" id="GO:0000711">
    <property type="term" value="P:meiotic DNA repair synthesis"/>
    <property type="evidence" value="ECO:0007669"/>
    <property type="project" value="InterPro"/>
</dbReference>
<name>A0AAD7RAX1_9TELE</name>
<protein>
    <recommendedName>
        <fullName evidence="4">Spermatogenesis-associated protein 22</fullName>
    </recommendedName>
</protein>
<sequence length="289" mass="31526">MSAGQSSPWSRQGYPSSRPAPSSAGRGYAPLPHPRNDGNSGPQMGQQRTGAWQASGTQSNSNQSSFPDNRRNAQDNSKPSHTYLQTGQQSAYGRPSPPSSVQSHQSERAKATPPHPTASAGQWQNSPWQFKATAHSSQFKEDTPKVGPTNPTTQPQKSAVVADNSLRILTSVIGGMKYWSQYKDRAHFLFELFATLDSAVTAGSHGAKNFLLRDGQDSVHCVFYETDQDLPRLIRGQPHRCVGTYDVGRGLLTCVSVRPASPSEQRNTQESVKASDAEMRQLVRTLSEM</sequence>
<organism evidence="2 3">
    <name type="scientific">Aldrovandia affinis</name>
    <dbReference type="NCBI Taxonomy" id="143900"/>
    <lineage>
        <taxon>Eukaryota</taxon>
        <taxon>Metazoa</taxon>
        <taxon>Chordata</taxon>
        <taxon>Craniata</taxon>
        <taxon>Vertebrata</taxon>
        <taxon>Euteleostomi</taxon>
        <taxon>Actinopterygii</taxon>
        <taxon>Neopterygii</taxon>
        <taxon>Teleostei</taxon>
        <taxon>Notacanthiformes</taxon>
        <taxon>Halosauridae</taxon>
        <taxon>Aldrovandia</taxon>
    </lineage>
</organism>
<evidence type="ECO:0000313" key="3">
    <source>
        <dbReference type="Proteomes" id="UP001221898"/>
    </source>
</evidence>
<comment type="caution">
    <text evidence="2">The sequence shown here is derived from an EMBL/GenBank/DDBJ whole genome shotgun (WGS) entry which is preliminary data.</text>
</comment>
<evidence type="ECO:0000256" key="1">
    <source>
        <dbReference type="SAM" id="MobiDB-lite"/>
    </source>
</evidence>
<accession>A0AAD7RAX1</accession>
<feature type="compositionally biased region" description="Polar residues" evidence="1">
    <location>
        <begin position="119"/>
        <end position="128"/>
    </location>
</feature>
<dbReference type="EMBL" id="JAINUG010000379">
    <property type="protein sequence ID" value="KAJ8372937.1"/>
    <property type="molecule type" value="Genomic_DNA"/>
</dbReference>
<dbReference type="GO" id="GO:0007129">
    <property type="term" value="P:homologous chromosome pairing at meiosis"/>
    <property type="evidence" value="ECO:0007669"/>
    <property type="project" value="InterPro"/>
</dbReference>
<feature type="region of interest" description="Disordered" evidence="1">
    <location>
        <begin position="1"/>
        <end position="159"/>
    </location>
</feature>
<evidence type="ECO:0008006" key="4">
    <source>
        <dbReference type="Google" id="ProtNLM"/>
    </source>
</evidence>
<dbReference type="Proteomes" id="UP001221898">
    <property type="component" value="Unassembled WGS sequence"/>
</dbReference>
<feature type="compositionally biased region" description="Polar residues" evidence="1">
    <location>
        <begin position="37"/>
        <end position="67"/>
    </location>
</feature>
<dbReference type="GO" id="GO:0007276">
    <property type="term" value="P:gamete generation"/>
    <property type="evidence" value="ECO:0007669"/>
    <property type="project" value="InterPro"/>
</dbReference>
<dbReference type="PANTHER" id="PTHR35258">
    <property type="entry name" value="SPERMATOGENESIS-ASSOCIATED PROTEIN 22"/>
    <property type="match status" value="1"/>
</dbReference>
<dbReference type="GO" id="GO:0051445">
    <property type="term" value="P:regulation of meiotic cell cycle"/>
    <property type="evidence" value="ECO:0007669"/>
    <property type="project" value="TreeGrafter"/>
</dbReference>
<feature type="compositionally biased region" description="Polar residues" evidence="1">
    <location>
        <begin position="74"/>
        <end position="91"/>
    </location>
</feature>
<dbReference type="PANTHER" id="PTHR35258:SF1">
    <property type="entry name" value="SPERMATOGENESIS-ASSOCIATED PROTEIN 22"/>
    <property type="match status" value="1"/>
</dbReference>